<dbReference type="EC" id="2.7.7.18" evidence="10"/>
<evidence type="ECO:0000256" key="2">
    <source>
        <dbReference type="ARBA" id="ARBA00005019"/>
    </source>
</evidence>
<comment type="function">
    <text evidence="1 10">Catalyzes the reversible adenylation of nicotinate mononucleotide (NaMN) to nicotinic acid adenine dinucleotide (NaAD).</text>
</comment>
<dbReference type="PANTHER" id="PTHR39321:SF3">
    <property type="entry name" value="PHOSPHOPANTETHEINE ADENYLYLTRANSFERASE"/>
    <property type="match status" value="1"/>
</dbReference>
<dbReference type="NCBIfam" id="TIGR00482">
    <property type="entry name" value="nicotinate (nicotinamide) nucleotide adenylyltransferase"/>
    <property type="match status" value="1"/>
</dbReference>
<name>A0A0S7WWE7_UNCT6</name>
<evidence type="ECO:0000256" key="8">
    <source>
        <dbReference type="ARBA" id="ARBA00023027"/>
    </source>
</evidence>
<evidence type="ECO:0000256" key="10">
    <source>
        <dbReference type="HAMAP-Rule" id="MF_00244"/>
    </source>
</evidence>
<evidence type="ECO:0000256" key="7">
    <source>
        <dbReference type="ARBA" id="ARBA00022840"/>
    </source>
</evidence>
<comment type="similarity">
    <text evidence="10">Belongs to the NadD family.</text>
</comment>
<dbReference type="InterPro" id="IPR014729">
    <property type="entry name" value="Rossmann-like_a/b/a_fold"/>
</dbReference>
<dbReference type="PANTHER" id="PTHR39321">
    <property type="entry name" value="NICOTINATE-NUCLEOTIDE ADENYLYLTRANSFERASE-RELATED"/>
    <property type="match status" value="1"/>
</dbReference>
<accession>A0A0S7WWE7</accession>
<evidence type="ECO:0000256" key="4">
    <source>
        <dbReference type="ARBA" id="ARBA00022679"/>
    </source>
</evidence>
<evidence type="ECO:0000256" key="3">
    <source>
        <dbReference type="ARBA" id="ARBA00022642"/>
    </source>
</evidence>
<dbReference type="HAMAP" id="MF_00244">
    <property type="entry name" value="NaMN_adenylyltr"/>
    <property type="match status" value="1"/>
</dbReference>
<keyword evidence="4 10" id="KW-0808">Transferase</keyword>
<evidence type="ECO:0000256" key="5">
    <source>
        <dbReference type="ARBA" id="ARBA00022695"/>
    </source>
</evidence>
<keyword evidence="5 10" id="KW-0548">Nucleotidyltransferase</keyword>
<dbReference type="Pfam" id="PF01467">
    <property type="entry name" value="CTP_transf_like"/>
    <property type="match status" value="1"/>
</dbReference>
<comment type="catalytic activity">
    <reaction evidence="9 10">
        <text>nicotinate beta-D-ribonucleotide + ATP + H(+) = deamido-NAD(+) + diphosphate</text>
        <dbReference type="Rhea" id="RHEA:22860"/>
        <dbReference type="ChEBI" id="CHEBI:15378"/>
        <dbReference type="ChEBI" id="CHEBI:30616"/>
        <dbReference type="ChEBI" id="CHEBI:33019"/>
        <dbReference type="ChEBI" id="CHEBI:57502"/>
        <dbReference type="ChEBI" id="CHEBI:58437"/>
        <dbReference type="EC" id="2.7.7.18"/>
    </reaction>
</comment>
<sequence length="193" mass="21951">MGLFGGTFDPIHIGHLITAEEVRDLFGLDEIVFTPSNRSPHKPDRPMASARDRYEMVALATKSNPYFSVDDIELVRGGTSYTVDTVREFRERRGDEVSLHLVIGADLMLDLESWKDPDQLLALVTIIVMSRPGYDLRQVPEPFRGRFEVARVSHIDISSTMIRQRVLEGRSVRYLVPDAVEAYISAKELYRGR</sequence>
<dbReference type="AlphaFoldDB" id="A0A0S7WWE7"/>
<dbReference type="Proteomes" id="UP000052008">
    <property type="component" value="Unassembled WGS sequence"/>
</dbReference>
<evidence type="ECO:0000313" key="12">
    <source>
        <dbReference type="EMBL" id="KPJ54504.1"/>
    </source>
</evidence>
<dbReference type="InterPro" id="IPR004821">
    <property type="entry name" value="Cyt_trans-like"/>
</dbReference>
<dbReference type="GO" id="GO:0005524">
    <property type="term" value="F:ATP binding"/>
    <property type="evidence" value="ECO:0007669"/>
    <property type="project" value="UniProtKB-KW"/>
</dbReference>
<dbReference type="NCBIfam" id="NF000840">
    <property type="entry name" value="PRK00071.1-3"/>
    <property type="match status" value="1"/>
</dbReference>
<dbReference type="SUPFAM" id="SSF52374">
    <property type="entry name" value="Nucleotidylyl transferase"/>
    <property type="match status" value="1"/>
</dbReference>
<dbReference type="PATRIC" id="fig|1703770.3.peg.29"/>
<dbReference type="UniPathway" id="UPA00253">
    <property type="reaction ID" value="UER00332"/>
</dbReference>
<comment type="caution">
    <text evidence="12">The sequence shown here is derived from an EMBL/GenBank/DDBJ whole genome shotgun (WGS) entry which is preliminary data.</text>
</comment>
<proteinExistence type="inferred from homology"/>
<dbReference type="STRING" id="1703770.AMJ39_00130"/>
<dbReference type="InterPro" id="IPR005248">
    <property type="entry name" value="NadD/NMNAT"/>
</dbReference>
<evidence type="ECO:0000256" key="9">
    <source>
        <dbReference type="ARBA" id="ARBA00048721"/>
    </source>
</evidence>
<keyword evidence="6 10" id="KW-0547">Nucleotide-binding</keyword>
<gene>
    <name evidence="10" type="primary">nadD</name>
    <name evidence="12" type="ORF">AMJ39_00130</name>
</gene>
<dbReference type="EMBL" id="LIZS01000001">
    <property type="protein sequence ID" value="KPJ54504.1"/>
    <property type="molecule type" value="Genomic_DNA"/>
</dbReference>
<organism evidence="12 13">
    <name type="scientific">candidate division TA06 bacterium DG_24</name>
    <dbReference type="NCBI Taxonomy" id="1703770"/>
    <lineage>
        <taxon>Bacteria</taxon>
        <taxon>Bacteria division TA06</taxon>
    </lineage>
</organism>
<evidence type="ECO:0000313" key="13">
    <source>
        <dbReference type="Proteomes" id="UP000052008"/>
    </source>
</evidence>
<evidence type="ECO:0000256" key="1">
    <source>
        <dbReference type="ARBA" id="ARBA00002324"/>
    </source>
</evidence>
<dbReference type="CDD" id="cd02165">
    <property type="entry name" value="NMNAT"/>
    <property type="match status" value="1"/>
</dbReference>
<reference evidence="12 13" key="1">
    <citation type="journal article" date="2015" name="Microbiome">
        <title>Genomic resolution of linkages in carbon, nitrogen, and sulfur cycling among widespread estuary sediment bacteria.</title>
        <authorList>
            <person name="Baker B.J."/>
            <person name="Lazar C.S."/>
            <person name="Teske A.P."/>
            <person name="Dick G.J."/>
        </authorList>
    </citation>
    <scope>NUCLEOTIDE SEQUENCE [LARGE SCALE GENOMIC DNA]</scope>
    <source>
        <strain evidence="12">DG_24</strain>
    </source>
</reference>
<evidence type="ECO:0000256" key="6">
    <source>
        <dbReference type="ARBA" id="ARBA00022741"/>
    </source>
</evidence>
<keyword evidence="3 10" id="KW-0662">Pyridine nucleotide biosynthesis</keyword>
<dbReference type="GO" id="GO:0004515">
    <property type="term" value="F:nicotinate-nucleotide adenylyltransferase activity"/>
    <property type="evidence" value="ECO:0007669"/>
    <property type="project" value="UniProtKB-UniRule"/>
</dbReference>
<keyword evidence="8 10" id="KW-0520">NAD</keyword>
<dbReference type="NCBIfam" id="TIGR00125">
    <property type="entry name" value="cyt_tran_rel"/>
    <property type="match status" value="1"/>
</dbReference>
<evidence type="ECO:0000259" key="11">
    <source>
        <dbReference type="Pfam" id="PF01467"/>
    </source>
</evidence>
<dbReference type="Gene3D" id="3.40.50.620">
    <property type="entry name" value="HUPs"/>
    <property type="match status" value="1"/>
</dbReference>
<protein>
    <recommendedName>
        <fullName evidence="10">Probable nicotinate-nucleotide adenylyltransferase</fullName>
        <ecNumber evidence="10">2.7.7.18</ecNumber>
    </recommendedName>
    <alternativeName>
        <fullName evidence="10">Deamido-NAD(+) diphosphorylase</fullName>
    </alternativeName>
    <alternativeName>
        <fullName evidence="10">Deamido-NAD(+) pyrophosphorylase</fullName>
    </alternativeName>
    <alternativeName>
        <fullName evidence="10">Nicotinate mononucleotide adenylyltransferase</fullName>
        <shortName evidence="10">NaMN adenylyltransferase</shortName>
    </alternativeName>
</protein>
<feature type="domain" description="Cytidyltransferase-like" evidence="11">
    <location>
        <begin position="3"/>
        <end position="165"/>
    </location>
</feature>
<comment type="pathway">
    <text evidence="2 10">Cofactor biosynthesis; NAD(+) biosynthesis; deamido-NAD(+) from nicotinate D-ribonucleotide: step 1/1.</text>
</comment>
<dbReference type="GO" id="GO:0009435">
    <property type="term" value="P:NAD+ biosynthetic process"/>
    <property type="evidence" value="ECO:0007669"/>
    <property type="project" value="UniProtKB-UniRule"/>
</dbReference>
<keyword evidence="7 10" id="KW-0067">ATP-binding</keyword>